<proteinExistence type="predicted"/>
<keyword evidence="6 7" id="KW-0472">Membrane</keyword>
<protein>
    <recommendedName>
        <fullName evidence="12">Citrate transporter-like domain-containing protein</fullName>
    </recommendedName>
</protein>
<accession>A0A815FN19</accession>
<feature type="domain" description="Apple" evidence="8">
    <location>
        <begin position="580"/>
        <end position="623"/>
    </location>
</feature>
<feature type="transmembrane region" description="Helical" evidence="7">
    <location>
        <begin position="356"/>
        <end position="377"/>
    </location>
</feature>
<gene>
    <name evidence="10" type="ORF">EDS130_LOCUS31902</name>
</gene>
<dbReference type="Gene3D" id="2.60.120.260">
    <property type="entry name" value="Galactose-binding domain-like"/>
    <property type="match status" value="1"/>
</dbReference>
<evidence type="ECO:0008006" key="12">
    <source>
        <dbReference type="Google" id="ProtNLM"/>
    </source>
</evidence>
<feature type="domain" description="Citrate transporter-like" evidence="9">
    <location>
        <begin position="35"/>
        <end position="457"/>
    </location>
</feature>
<dbReference type="OrthoDB" id="442352at2759"/>
<evidence type="ECO:0000256" key="3">
    <source>
        <dbReference type="ARBA" id="ARBA00022475"/>
    </source>
</evidence>
<feature type="transmembrane region" description="Helical" evidence="7">
    <location>
        <begin position="162"/>
        <end position="180"/>
    </location>
</feature>
<dbReference type="InterPro" id="IPR003609">
    <property type="entry name" value="Pan_app"/>
</dbReference>
<feature type="transmembrane region" description="Helical" evidence="7">
    <location>
        <begin position="42"/>
        <end position="63"/>
    </location>
</feature>
<feature type="transmembrane region" description="Helical" evidence="7">
    <location>
        <begin position="12"/>
        <end position="36"/>
    </location>
</feature>
<feature type="transmembrane region" description="Helical" evidence="7">
    <location>
        <begin position="434"/>
        <end position="457"/>
    </location>
</feature>
<feature type="transmembrane region" description="Helical" evidence="7">
    <location>
        <begin position="209"/>
        <end position="229"/>
    </location>
</feature>
<feature type="transmembrane region" description="Helical" evidence="7">
    <location>
        <begin position="507"/>
        <end position="523"/>
    </location>
</feature>
<keyword evidence="5 7" id="KW-1133">Transmembrane helix</keyword>
<keyword evidence="3" id="KW-1003">Cell membrane</keyword>
<reference evidence="10" key="1">
    <citation type="submission" date="2021-02" db="EMBL/GenBank/DDBJ databases">
        <authorList>
            <person name="Nowell W R."/>
        </authorList>
    </citation>
    <scope>NUCLEOTIDE SEQUENCE</scope>
</reference>
<dbReference type="Pfam" id="PF00024">
    <property type="entry name" value="PAN_1"/>
    <property type="match status" value="1"/>
</dbReference>
<evidence type="ECO:0000259" key="9">
    <source>
        <dbReference type="Pfam" id="PF03600"/>
    </source>
</evidence>
<feature type="transmembrane region" description="Helical" evidence="7">
    <location>
        <begin position="535"/>
        <end position="556"/>
    </location>
</feature>
<comment type="caution">
    <text evidence="10">The sequence shown here is derived from an EMBL/GenBank/DDBJ whole genome shotgun (WGS) entry which is preliminary data.</text>
</comment>
<feature type="transmembrane region" description="Helical" evidence="7">
    <location>
        <begin position="333"/>
        <end position="350"/>
    </location>
</feature>
<dbReference type="GO" id="GO:0005886">
    <property type="term" value="C:plasma membrane"/>
    <property type="evidence" value="ECO:0007669"/>
    <property type="project" value="UniProtKB-SubCell"/>
</dbReference>
<name>A0A815FN19_ADIRI</name>
<evidence type="ECO:0000256" key="2">
    <source>
        <dbReference type="ARBA" id="ARBA00022448"/>
    </source>
</evidence>
<evidence type="ECO:0000256" key="1">
    <source>
        <dbReference type="ARBA" id="ARBA00004651"/>
    </source>
</evidence>
<feature type="transmembrane region" description="Helical" evidence="7">
    <location>
        <begin position="75"/>
        <end position="94"/>
    </location>
</feature>
<evidence type="ECO:0000313" key="11">
    <source>
        <dbReference type="Proteomes" id="UP000663852"/>
    </source>
</evidence>
<dbReference type="Pfam" id="PF03600">
    <property type="entry name" value="CitMHS"/>
    <property type="match status" value="1"/>
</dbReference>
<dbReference type="InterPro" id="IPR004680">
    <property type="entry name" value="Cit_transptr-like_dom"/>
</dbReference>
<dbReference type="EMBL" id="CAJNOJ010000239">
    <property type="protein sequence ID" value="CAF1325586.1"/>
    <property type="molecule type" value="Genomic_DNA"/>
</dbReference>
<sequence length="817" mass="92584">MENDTYPIPDTLISIAHTYQIILGCLTFALVLPFVLIPFSRFPLGSTAAVLVGAFLMVTTTVIDQTHVYKVIGDANNLKTIFLLWGMMVISSYFERERLIDYLLNKLFPPGLAFHWWLLRLSIIDSIVAALFTNDVACVILTPLVLKKWIEQERDKYELDTLLLAIATQANIGSTLTIFGNPQMALMASKSNAFVDHHSRLELKTCVQYLWLPTLTVWLLNLLFLIFYYRLNRCRSNRTSPKQTTSETAAVHIVEEQVQTSVVVSQSTPRSTRHTESFRMKRMNESSERASMRTLRPSPAMVDRCVSVASFATLEELAEEYEESLESSRSRPFKIILCALLILVIILLFISNDKIYFDIGLIPVGAAIILIVVDTLINRRSPIFILTRIDWNVLLLFFGLFVWLDGLNSTGIPHWLWVALKLDRATLKDLNSLLLFYIFILIGSNVFSNVPLTLLVLEQVPRTGDHLNLILYLAFITTIAGNLTLFGSVANLIVAQKALASPIKYRFQFWTYFKYGFPTTILLRNEKQKREGEKFVFSMLAMSWRILLLLICHHHWHTQSIRINRIDNAQFYPSNSTSQLMIVPNVPSVRACACQCNAYSTCSLANYDGVLQKCSLFSAARWEGKLQLSAISQKNTVIIFTQAYPTNTTLLYTTTTMPLTTMSVSCMPSSTCIATYTTSPTTYQKQMYNYTAVSTGIALLEFGFKAKNPSFTWHLDDVSVIDISALGIEMLLNGNFEMSSLVGWQIVCSSQSCLPSKQSSLVQTNCHNSSNCYEGACQGNYDYLRQYFNVTIRHIYTLSFWLYTDGNIQQEAYVNIS</sequence>
<feature type="transmembrane region" description="Helical" evidence="7">
    <location>
        <begin position="469"/>
        <end position="495"/>
    </location>
</feature>
<evidence type="ECO:0000256" key="7">
    <source>
        <dbReference type="SAM" id="Phobius"/>
    </source>
</evidence>
<organism evidence="10 11">
    <name type="scientific">Adineta ricciae</name>
    <name type="common">Rotifer</name>
    <dbReference type="NCBI Taxonomy" id="249248"/>
    <lineage>
        <taxon>Eukaryota</taxon>
        <taxon>Metazoa</taxon>
        <taxon>Spiralia</taxon>
        <taxon>Gnathifera</taxon>
        <taxon>Rotifera</taxon>
        <taxon>Eurotatoria</taxon>
        <taxon>Bdelloidea</taxon>
        <taxon>Adinetida</taxon>
        <taxon>Adinetidae</taxon>
        <taxon>Adineta</taxon>
    </lineage>
</organism>
<dbReference type="GO" id="GO:0055085">
    <property type="term" value="P:transmembrane transport"/>
    <property type="evidence" value="ECO:0007669"/>
    <property type="project" value="InterPro"/>
</dbReference>
<evidence type="ECO:0000313" key="10">
    <source>
        <dbReference type="EMBL" id="CAF1325586.1"/>
    </source>
</evidence>
<evidence type="ECO:0000259" key="8">
    <source>
        <dbReference type="Pfam" id="PF00024"/>
    </source>
</evidence>
<dbReference type="Proteomes" id="UP000663852">
    <property type="component" value="Unassembled WGS sequence"/>
</dbReference>
<evidence type="ECO:0000256" key="6">
    <source>
        <dbReference type="ARBA" id="ARBA00023136"/>
    </source>
</evidence>
<dbReference type="PANTHER" id="PTHR43302">
    <property type="entry name" value="TRANSPORTER ARSB-RELATED"/>
    <property type="match status" value="1"/>
</dbReference>
<keyword evidence="2" id="KW-0813">Transport</keyword>
<evidence type="ECO:0000256" key="5">
    <source>
        <dbReference type="ARBA" id="ARBA00022989"/>
    </source>
</evidence>
<comment type="subcellular location">
    <subcellularLocation>
        <location evidence="1">Cell membrane</location>
        <topology evidence="1">Multi-pass membrane protein</topology>
    </subcellularLocation>
</comment>
<feature type="transmembrane region" description="Helical" evidence="7">
    <location>
        <begin position="389"/>
        <end position="407"/>
    </location>
</feature>
<keyword evidence="4 7" id="KW-0812">Transmembrane</keyword>
<dbReference type="AlphaFoldDB" id="A0A815FN19"/>
<feature type="transmembrane region" description="Helical" evidence="7">
    <location>
        <begin position="114"/>
        <end position="141"/>
    </location>
</feature>
<evidence type="ECO:0000256" key="4">
    <source>
        <dbReference type="ARBA" id="ARBA00022692"/>
    </source>
</evidence>
<dbReference type="PANTHER" id="PTHR43302:SF5">
    <property type="entry name" value="TRANSPORTER ARSB-RELATED"/>
    <property type="match status" value="1"/>
</dbReference>